<sequence length="90" mass="10259">MRRAIVVMMSGQGQTVRDISSLLQVSDDYVRDVIHAFNERGFDALDPKPSGGRRKRIGEQLRNWISRDRQDVPRRLGPDRLLDLVADQAA</sequence>
<organism evidence="1 2">
    <name type="scientific">Pseudonocardia yunnanensis</name>
    <dbReference type="NCBI Taxonomy" id="58107"/>
    <lineage>
        <taxon>Bacteria</taxon>
        <taxon>Bacillati</taxon>
        <taxon>Actinomycetota</taxon>
        <taxon>Actinomycetes</taxon>
        <taxon>Pseudonocardiales</taxon>
        <taxon>Pseudonocardiaceae</taxon>
        <taxon>Pseudonocardia</taxon>
    </lineage>
</organism>
<dbReference type="Pfam" id="PF13551">
    <property type="entry name" value="HTH_29"/>
    <property type="match status" value="1"/>
</dbReference>
<reference evidence="2" key="1">
    <citation type="journal article" date="2019" name="Int. J. Syst. Evol. Microbiol.">
        <title>The Global Catalogue of Microorganisms (GCM) 10K type strain sequencing project: providing services to taxonomists for standard genome sequencing and annotation.</title>
        <authorList>
            <consortium name="The Broad Institute Genomics Platform"/>
            <consortium name="The Broad Institute Genome Sequencing Center for Infectious Disease"/>
            <person name="Wu L."/>
            <person name="Ma J."/>
        </authorList>
    </citation>
    <scope>NUCLEOTIDE SEQUENCE [LARGE SCALE GENOMIC DNA]</scope>
    <source>
        <strain evidence="2">CCM 7043</strain>
    </source>
</reference>
<evidence type="ECO:0000313" key="1">
    <source>
        <dbReference type="EMBL" id="MFD1523049.1"/>
    </source>
</evidence>
<evidence type="ECO:0000313" key="2">
    <source>
        <dbReference type="Proteomes" id="UP001597114"/>
    </source>
</evidence>
<comment type="caution">
    <text evidence="1">The sequence shown here is derived from an EMBL/GenBank/DDBJ whole genome shotgun (WGS) entry which is preliminary data.</text>
</comment>
<protein>
    <submittedName>
        <fullName evidence="1">Transposase</fullName>
    </submittedName>
</protein>
<proteinExistence type="predicted"/>
<dbReference type="SUPFAM" id="SSF46689">
    <property type="entry name" value="Homeodomain-like"/>
    <property type="match status" value="1"/>
</dbReference>
<keyword evidence="2" id="KW-1185">Reference proteome</keyword>
<gene>
    <name evidence="1" type="ORF">ACFSJD_36585</name>
</gene>
<dbReference type="EMBL" id="JBHUCO010000055">
    <property type="protein sequence ID" value="MFD1523049.1"/>
    <property type="molecule type" value="Genomic_DNA"/>
</dbReference>
<dbReference type="RefSeq" id="WP_344722832.1">
    <property type="nucleotide sequence ID" value="NZ_BAAAUS010000014.1"/>
</dbReference>
<accession>A0ABW4F9J1</accession>
<name>A0ABW4F9J1_9PSEU</name>
<dbReference type="InterPro" id="IPR009057">
    <property type="entry name" value="Homeodomain-like_sf"/>
</dbReference>
<dbReference type="Proteomes" id="UP001597114">
    <property type="component" value="Unassembled WGS sequence"/>
</dbReference>